<protein>
    <submittedName>
        <fullName evidence="3">Uncharacterized protein</fullName>
    </submittedName>
</protein>
<evidence type="ECO:0000256" key="1">
    <source>
        <dbReference type="SAM" id="MobiDB-lite"/>
    </source>
</evidence>
<accession>A0ABD3MRC4</accession>
<dbReference type="AlphaFoldDB" id="A0ABD3MRC4"/>
<dbReference type="EMBL" id="JALLBG020000084">
    <property type="protein sequence ID" value="KAL3766520.1"/>
    <property type="molecule type" value="Genomic_DNA"/>
</dbReference>
<reference evidence="3 4" key="1">
    <citation type="submission" date="2024-10" db="EMBL/GenBank/DDBJ databases">
        <title>Updated reference genomes for cyclostephanoid diatoms.</title>
        <authorList>
            <person name="Roberts W.R."/>
            <person name="Alverson A.J."/>
        </authorList>
    </citation>
    <scope>NUCLEOTIDE SEQUENCE [LARGE SCALE GENOMIC DNA]</scope>
    <source>
        <strain evidence="3 4">AJA232-27</strain>
    </source>
</reference>
<keyword evidence="2" id="KW-0812">Transmembrane</keyword>
<feature type="region of interest" description="Disordered" evidence="1">
    <location>
        <begin position="84"/>
        <end position="127"/>
    </location>
</feature>
<keyword evidence="4" id="KW-1185">Reference proteome</keyword>
<dbReference type="Proteomes" id="UP001530293">
    <property type="component" value="Unassembled WGS sequence"/>
</dbReference>
<evidence type="ECO:0000313" key="3">
    <source>
        <dbReference type="EMBL" id="KAL3766520.1"/>
    </source>
</evidence>
<sequence>MMVRQSAASKSRTRTSSIAVAVVVVVAATAFSSSSLSSSSPTLVVSAFSPSLSLPSITSSIFSSSSVSSNVFQSRRCRYSFTTTSNSSFRSSSSALQMAQRMTPTRKTRKEDSFDRSSGGDDDDNNEEEGEIILDFSEAQAKIKEDENRRRVEEGLATGLTKEDEEEFNAKKDQYEDMRSKIRARASQEGIEKSVATKKAIEEATIRAMSGQSSATPDQMLDLSGFGEKFVDDGTDELTPEEKAEIDKIANMPILEQIQEELANTRFPTPMAIFQTACVMALIFAVSATLILKGDATIRDLYMDFGFIPRPDEVYDFSDLELPSGFLEQQDLESDIGSAFKTAGDIADQILPSTSP</sequence>
<keyword evidence="2" id="KW-1133">Transmembrane helix</keyword>
<proteinExistence type="predicted"/>
<comment type="caution">
    <text evidence="3">The sequence shown here is derived from an EMBL/GenBank/DDBJ whole genome shotgun (WGS) entry which is preliminary data.</text>
</comment>
<gene>
    <name evidence="3" type="ORF">ACHAWU_000315</name>
</gene>
<evidence type="ECO:0000256" key="2">
    <source>
        <dbReference type="SAM" id="Phobius"/>
    </source>
</evidence>
<keyword evidence="2" id="KW-0472">Membrane</keyword>
<name>A0ABD3MRC4_9STRA</name>
<organism evidence="3 4">
    <name type="scientific">Discostella pseudostelligera</name>
    <dbReference type="NCBI Taxonomy" id="259834"/>
    <lineage>
        <taxon>Eukaryota</taxon>
        <taxon>Sar</taxon>
        <taxon>Stramenopiles</taxon>
        <taxon>Ochrophyta</taxon>
        <taxon>Bacillariophyta</taxon>
        <taxon>Coscinodiscophyceae</taxon>
        <taxon>Thalassiosirophycidae</taxon>
        <taxon>Stephanodiscales</taxon>
        <taxon>Stephanodiscaceae</taxon>
        <taxon>Discostella</taxon>
    </lineage>
</organism>
<feature type="compositionally biased region" description="Polar residues" evidence="1">
    <location>
        <begin position="95"/>
        <end position="105"/>
    </location>
</feature>
<feature type="compositionally biased region" description="Basic and acidic residues" evidence="1">
    <location>
        <begin position="109"/>
        <end position="119"/>
    </location>
</feature>
<feature type="transmembrane region" description="Helical" evidence="2">
    <location>
        <begin position="272"/>
        <end position="292"/>
    </location>
</feature>
<feature type="compositionally biased region" description="Low complexity" evidence="1">
    <location>
        <begin position="84"/>
        <end position="94"/>
    </location>
</feature>
<evidence type="ECO:0000313" key="4">
    <source>
        <dbReference type="Proteomes" id="UP001530293"/>
    </source>
</evidence>